<comment type="caution">
    <text evidence="1">The sequence shown here is derived from an EMBL/GenBank/DDBJ whole genome shotgun (WGS) entry which is preliminary data.</text>
</comment>
<proteinExistence type="predicted"/>
<reference evidence="1 2" key="1">
    <citation type="submission" date="2018-02" db="EMBL/GenBank/DDBJ databases">
        <authorList>
            <person name="Dubost A."/>
        </authorList>
    </citation>
    <scope>NUCLEOTIDE SEQUENCE [LARGE SCALE GENOMIC DNA]</scope>
    <source>
        <strain evidence="2">JV551A3</strain>
    </source>
</reference>
<protein>
    <submittedName>
        <fullName evidence="1">Uncharacterized protein</fullName>
    </submittedName>
</protein>
<dbReference type="Proteomes" id="UP000294335">
    <property type="component" value="Unassembled WGS sequence"/>
</dbReference>
<dbReference type="AlphaFoldDB" id="A0AAQ1PCI9"/>
<sequence>MAPASPVFAAEAAPTGTAHCLSIAPNLWERASPRRAAAAPIGLTARLHLHELLPNADL</sequence>
<gene>
    <name evidence="1" type="ORF">JV551A3_V1_1520035</name>
</gene>
<evidence type="ECO:0000313" key="1">
    <source>
        <dbReference type="EMBL" id="SPO61762.1"/>
    </source>
</evidence>
<evidence type="ECO:0000313" key="2">
    <source>
        <dbReference type="Proteomes" id="UP000294335"/>
    </source>
</evidence>
<dbReference type="EMBL" id="OPYN01000152">
    <property type="protein sequence ID" value="SPO61762.1"/>
    <property type="molecule type" value="Genomic_DNA"/>
</dbReference>
<accession>A0AAQ1PCI9</accession>
<keyword evidence="2" id="KW-1185">Reference proteome</keyword>
<organism evidence="1 2">
    <name type="scientific">Pseudomonas inefficax</name>
    <dbReference type="NCBI Taxonomy" id="2078786"/>
    <lineage>
        <taxon>Bacteria</taxon>
        <taxon>Pseudomonadati</taxon>
        <taxon>Pseudomonadota</taxon>
        <taxon>Gammaproteobacteria</taxon>
        <taxon>Pseudomonadales</taxon>
        <taxon>Pseudomonadaceae</taxon>
        <taxon>Pseudomonas</taxon>
    </lineage>
</organism>
<name>A0AAQ1PCI9_9PSED</name>